<proteinExistence type="predicted"/>
<protein>
    <recommendedName>
        <fullName evidence="3">VOC domain-containing protein</fullName>
    </recommendedName>
</protein>
<dbReference type="SUPFAM" id="SSF54593">
    <property type="entry name" value="Glyoxalase/Bleomycin resistance protein/Dihydroxybiphenyl dioxygenase"/>
    <property type="match status" value="1"/>
</dbReference>
<dbReference type="Proteomes" id="UP000653797">
    <property type="component" value="Unassembled WGS sequence"/>
</dbReference>
<dbReference type="Gene3D" id="3.10.180.10">
    <property type="entry name" value="2,3-Dihydroxybiphenyl 1,2-Dioxygenase, domain 1"/>
    <property type="match status" value="1"/>
</dbReference>
<gene>
    <name evidence="1" type="ORF">IC230_29940</name>
</gene>
<evidence type="ECO:0008006" key="3">
    <source>
        <dbReference type="Google" id="ProtNLM"/>
    </source>
</evidence>
<organism evidence="1 2">
    <name type="scientific">Spirosoma validum</name>
    <dbReference type="NCBI Taxonomy" id="2771355"/>
    <lineage>
        <taxon>Bacteria</taxon>
        <taxon>Pseudomonadati</taxon>
        <taxon>Bacteroidota</taxon>
        <taxon>Cytophagia</taxon>
        <taxon>Cytophagales</taxon>
        <taxon>Cytophagaceae</taxon>
        <taxon>Spirosoma</taxon>
    </lineage>
</organism>
<dbReference type="InterPro" id="IPR029068">
    <property type="entry name" value="Glyas_Bleomycin-R_OHBP_Dase"/>
</dbReference>
<dbReference type="RefSeq" id="WP_191042757.1">
    <property type="nucleotide sequence ID" value="NZ_JACXAA010000017.1"/>
</dbReference>
<name>A0A927B8C1_9BACT</name>
<accession>A0A927B8C1</accession>
<comment type="caution">
    <text evidence="1">The sequence shown here is derived from an EMBL/GenBank/DDBJ whole genome shotgun (WGS) entry which is preliminary data.</text>
</comment>
<dbReference type="EMBL" id="JACXAA010000017">
    <property type="protein sequence ID" value="MBD2757138.1"/>
    <property type="molecule type" value="Genomic_DNA"/>
</dbReference>
<evidence type="ECO:0000313" key="1">
    <source>
        <dbReference type="EMBL" id="MBD2757138.1"/>
    </source>
</evidence>
<keyword evidence="2" id="KW-1185">Reference proteome</keyword>
<sequence length="153" mass="17268">MKLSSSRLVVKLSISDMLKSSRFYCELLNFTFTVNENYMINSDGNFGLDSYMELDMPAAKGHFSIGLYKDIVSPLSPKPNIGSGPSFIVDNLQAALSYLQSEKVVIDSADGKIIIKNKSDEGYVDEFFFFRDPNNNSLVMRQNRTKKTLRKKA</sequence>
<dbReference type="AlphaFoldDB" id="A0A927B8C1"/>
<reference evidence="1" key="1">
    <citation type="submission" date="2020-09" db="EMBL/GenBank/DDBJ databases">
        <authorList>
            <person name="Kim M.K."/>
        </authorList>
    </citation>
    <scope>NUCLEOTIDE SEQUENCE</scope>
    <source>
        <strain evidence="1">BT704</strain>
    </source>
</reference>
<evidence type="ECO:0000313" key="2">
    <source>
        <dbReference type="Proteomes" id="UP000653797"/>
    </source>
</evidence>